<feature type="compositionally biased region" description="Basic residues" evidence="2">
    <location>
        <begin position="360"/>
        <end position="370"/>
    </location>
</feature>
<name>A0ABQ8XV00_9EUKA</name>
<dbReference type="Gene3D" id="3.30.200.20">
    <property type="entry name" value="Phosphorylase Kinase, domain 1"/>
    <property type="match status" value="1"/>
</dbReference>
<dbReference type="InterPro" id="IPR011050">
    <property type="entry name" value="Pectin_lyase_fold/virulence"/>
</dbReference>
<gene>
    <name evidence="4" type="ORF">M0813_27812</name>
</gene>
<feature type="region of interest" description="Disordered" evidence="2">
    <location>
        <begin position="349"/>
        <end position="370"/>
    </location>
</feature>
<dbReference type="InterPro" id="IPR011009">
    <property type="entry name" value="Kinase-like_dom_sf"/>
</dbReference>
<feature type="region of interest" description="Disordered" evidence="2">
    <location>
        <begin position="1053"/>
        <end position="1076"/>
    </location>
</feature>
<dbReference type="SMART" id="SM00710">
    <property type="entry name" value="PbH1"/>
    <property type="match status" value="10"/>
</dbReference>
<evidence type="ECO:0000313" key="5">
    <source>
        <dbReference type="Proteomes" id="UP001150062"/>
    </source>
</evidence>
<dbReference type="PANTHER" id="PTHR22990">
    <property type="entry name" value="F-BOX ONLY PROTEIN"/>
    <property type="match status" value="1"/>
</dbReference>
<evidence type="ECO:0000259" key="3">
    <source>
        <dbReference type="PROSITE" id="PS50011"/>
    </source>
</evidence>
<evidence type="ECO:0000256" key="2">
    <source>
        <dbReference type="SAM" id="MobiDB-lite"/>
    </source>
</evidence>
<evidence type="ECO:0000256" key="1">
    <source>
        <dbReference type="ARBA" id="ARBA00022737"/>
    </source>
</evidence>
<feature type="domain" description="Protein kinase" evidence="3">
    <location>
        <begin position="33"/>
        <end position="302"/>
    </location>
</feature>
<dbReference type="InterPro" id="IPR000719">
    <property type="entry name" value="Prot_kinase_dom"/>
</dbReference>
<dbReference type="Gene3D" id="1.10.510.10">
    <property type="entry name" value="Transferase(Phosphotransferase) domain 1"/>
    <property type="match status" value="1"/>
</dbReference>
<dbReference type="InterPro" id="IPR006626">
    <property type="entry name" value="PbH1"/>
</dbReference>
<dbReference type="SUPFAM" id="SSF56112">
    <property type="entry name" value="Protein kinase-like (PK-like)"/>
    <property type="match status" value="1"/>
</dbReference>
<dbReference type="PANTHER" id="PTHR22990:SF15">
    <property type="entry name" value="F-BOX ONLY PROTEIN 10"/>
    <property type="match status" value="1"/>
</dbReference>
<proteinExistence type="predicted"/>
<dbReference type="Pfam" id="PF13229">
    <property type="entry name" value="Beta_helix"/>
    <property type="match status" value="2"/>
</dbReference>
<dbReference type="EMBL" id="JAOAOG010000243">
    <property type="protein sequence ID" value="KAJ6236425.1"/>
    <property type="molecule type" value="Genomic_DNA"/>
</dbReference>
<sequence length="1076" mass="122516">MSKTLAVPQNRKVLHKTRSSQMFLPMMKNEDLKLTGQLLHKCNFAYVIEGYKQINPVVIKRFRTDNLTEKEIERLKNELSSFPSLKKPNVIRGLAFTLEPELQLIMDYCQERHFSIKKIIEKKIVPSAYDLYDWIVQVAEGMNALHQKEIVHRYLNSRKILLTVEDGVVKLKITGFGITKKLNEEKFTKESTKINAWRAPELILGTEKYTHESDMYAFGIIFAELLGCRYPNYFHPLSLYAFHRVNQIDEENKLSLPILLTDKLKLTDREPEVVELLSKCCNYNPNERATFKEVIEKLSKIINYQKMMKAQNYPSLNHFFVKEQSVSKEVKPEKIRRYVSMVQNTEEGDKLNTMGSQTTRKSRDRGRGRVKKSLKKDITIGENGRYKTLERGLKRVREGDKVAIEEGTYYTEGNIYINTNNLTISGPKSKVKIICKKPNPIFIITGNSVRIFRIQFINECTTKDRFPIVHIRSPKVELNNIDIETVSNSSNATSIVLDSEQVSLRCKASKISRGLNGIYLQSKEGSITLNGVEFNNQDEHGIFIQNCKSYQIDKCNFHDINGDGIRLSPHYDEIKNCENIKQFEKLKSNLTCTKGWIKNCTFLNNESAGVRIVSSCPTKMLNNDFKGCNPHIWAIEGTDFELFQSNTYHPSKDIIQGSLAAVKEECQKWQISLWDKEGNRKYFMKLHQALKKTNEETTVELASGDYDLPNLDIIQDDIKIYSLGNNDHPVNIYLHKGPVLFKAGTGLISGVVFFVENEKNSAIEVENGHLTLENCKVWGVKSAPSILINKGAELTLKKCKIREGQCGVTLLRAGSLNVYDSIISNNRKNGLFMKKGSQLVSENTIYSKNGLHGIYLSDQSNASIEGGAISSNAQVGLYADIDSSVTIENADVSDNKSHGIYLRSAQEGIVKNCRVYLNKNFGISCNNKTPQIANNKIFFNKDGGMAVYKLARPTIQNNYIFSNFKTGVQIIQSIPKMENNYIIGNLSHGIEYQGKVKGIISKNVFEKNLFKGIYGKEDPLFKKFGNKYTQNFGGDEQDEEEEIEKIEQQFDEFNIQSGQTNNDDDVDEIKGTEIQF</sequence>
<organism evidence="4 5">
    <name type="scientific">Anaeramoeba flamelloides</name>
    <dbReference type="NCBI Taxonomy" id="1746091"/>
    <lineage>
        <taxon>Eukaryota</taxon>
        <taxon>Metamonada</taxon>
        <taxon>Anaeramoebidae</taxon>
        <taxon>Anaeramoeba</taxon>
    </lineage>
</organism>
<protein>
    <recommendedName>
        <fullName evidence="3">Protein kinase domain-containing protein</fullName>
    </recommendedName>
</protein>
<dbReference type="PROSITE" id="PS50011">
    <property type="entry name" value="PROTEIN_KINASE_DOM"/>
    <property type="match status" value="1"/>
</dbReference>
<dbReference type="SUPFAM" id="SSF51126">
    <property type="entry name" value="Pectin lyase-like"/>
    <property type="match status" value="3"/>
</dbReference>
<dbReference type="InterPro" id="IPR012334">
    <property type="entry name" value="Pectin_lyas_fold"/>
</dbReference>
<dbReference type="Proteomes" id="UP001150062">
    <property type="component" value="Unassembled WGS sequence"/>
</dbReference>
<dbReference type="Pfam" id="PF00069">
    <property type="entry name" value="Pkinase"/>
    <property type="match status" value="1"/>
</dbReference>
<reference evidence="4" key="1">
    <citation type="submission" date="2022-08" db="EMBL/GenBank/DDBJ databases">
        <title>Novel sulfate-reducing endosymbionts in the free-living metamonad Anaeramoeba.</title>
        <authorList>
            <person name="Jerlstrom-Hultqvist J."/>
            <person name="Cepicka I."/>
            <person name="Gallot-Lavallee L."/>
            <person name="Salas-Leiva D."/>
            <person name="Curtis B.A."/>
            <person name="Zahonova K."/>
            <person name="Pipaliya S."/>
            <person name="Dacks J."/>
            <person name="Roger A.J."/>
        </authorList>
    </citation>
    <scope>NUCLEOTIDE SEQUENCE</scope>
    <source>
        <strain evidence="4">Schooner1</strain>
    </source>
</reference>
<evidence type="ECO:0000313" key="4">
    <source>
        <dbReference type="EMBL" id="KAJ6236425.1"/>
    </source>
</evidence>
<accession>A0ABQ8XV00</accession>
<comment type="caution">
    <text evidence="4">The sequence shown here is derived from an EMBL/GenBank/DDBJ whole genome shotgun (WGS) entry which is preliminary data.</text>
</comment>
<dbReference type="InterPro" id="IPR051550">
    <property type="entry name" value="SCF-Subunits/Alg-Epimerases"/>
</dbReference>
<dbReference type="Gene3D" id="2.160.20.10">
    <property type="entry name" value="Single-stranded right-handed beta-helix, Pectin lyase-like"/>
    <property type="match status" value="3"/>
</dbReference>
<keyword evidence="5" id="KW-1185">Reference proteome</keyword>
<keyword evidence="1" id="KW-0677">Repeat</keyword>
<dbReference type="InterPro" id="IPR039448">
    <property type="entry name" value="Beta_helix"/>
</dbReference>